<dbReference type="AlphaFoldDB" id="A0A9P9WKD2"/>
<gene>
    <name evidence="2" type="ORF">JX265_007329</name>
</gene>
<protein>
    <submittedName>
        <fullName evidence="2">Uncharacterized protein</fullName>
    </submittedName>
</protein>
<feature type="transmembrane region" description="Helical" evidence="1">
    <location>
        <begin position="306"/>
        <end position="326"/>
    </location>
</feature>
<reference evidence="2" key="1">
    <citation type="submission" date="2021-03" db="EMBL/GenBank/DDBJ databases">
        <title>Revisited historic fungal species revealed as producer of novel bioactive compounds through whole genome sequencing and comparative genomics.</title>
        <authorList>
            <person name="Vignolle G.A."/>
            <person name="Hochenegger N."/>
            <person name="Mach R.L."/>
            <person name="Mach-Aigner A.R."/>
            <person name="Javad Rahimi M."/>
            <person name="Salim K.A."/>
            <person name="Chan C.M."/>
            <person name="Lim L.B.L."/>
            <person name="Cai F."/>
            <person name="Druzhinina I.S."/>
            <person name="U'Ren J.M."/>
            <person name="Derntl C."/>
        </authorList>
    </citation>
    <scope>NUCLEOTIDE SEQUENCE</scope>
    <source>
        <strain evidence="2">TUCIM 5799</strain>
    </source>
</reference>
<keyword evidence="3" id="KW-1185">Reference proteome</keyword>
<dbReference type="Proteomes" id="UP000829685">
    <property type="component" value="Unassembled WGS sequence"/>
</dbReference>
<keyword evidence="1" id="KW-1133">Transmembrane helix</keyword>
<dbReference type="PANTHER" id="PTHR35043:SF8">
    <property type="entry name" value="DUF4220 DOMAIN-CONTAINING PROTEIN"/>
    <property type="match status" value="1"/>
</dbReference>
<dbReference type="PANTHER" id="PTHR35043">
    <property type="entry name" value="TRANSCRIPTION FACTOR DOMAIN-CONTAINING PROTEIN"/>
    <property type="match status" value="1"/>
</dbReference>
<name>A0A9P9WKD2_9PEZI</name>
<feature type="transmembrane region" description="Helical" evidence="1">
    <location>
        <begin position="115"/>
        <end position="134"/>
    </location>
</feature>
<dbReference type="OrthoDB" id="3061561at2759"/>
<evidence type="ECO:0000256" key="1">
    <source>
        <dbReference type="SAM" id="Phobius"/>
    </source>
</evidence>
<sequence>MLTLFAVAQWNQARASVAEMKELGEEDWTLTHAFYANAGGFLLHTPDCPPFPINAKSIHYLCSKRWIECPRVSRHDIWDRSKADKFAKLVALTQAAWLVTQVIARAVQNLAITPLELFAVAFVVPTLATAFFWANKPQDVNQATTIKISSSVSEIIQTAGEAAKRPWSDTPLDFIEKPSWNNWARRPVFKYFGGLRTRPIDRIPNDYVAPPSGRQSIIVWVVSVIHAAVHVAGWSFSFPTRAEVLIWRCSSIVLLLFMITGGLIPVLSTKPWFNFKFTLLWVWERSIQGPNPTWVQRYLLDVVSELAYVMYIIARILILAEICITFRSLPASAYDTVNWTAFLPHIGG</sequence>
<evidence type="ECO:0000313" key="2">
    <source>
        <dbReference type="EMBL" id="KAI1867527.1"/>
    </source>
</evidence>
<evidence type="ECO:0000313" key="3">
    <source>
        <dbReference type="Proteomes" id="UP000829685"/>
    </source>
</evidence>
<feature type="transmembrane region" description="Helical" evidence="1">
    <location>
        <begin position="217"/>
        <end position="238"/>
    </location>
</feature>
<dbReference type="EMBL" id="JAFIMR010000018">
    <property type="protein sequence ID" value="KAI1867527.1"/>
    <property type="molecule type" value="Genomic_DNA"/>
</dbReference>
<keyword evidence="1" id="KW-0472">Membrane</keyword>
<feature type="transmembrane region" description="Helical" evidence="1">
    <location>
        <begin position="245"/>
        <end position="267"/>
    </location>
</feature>
<accession>A0A9P9WKD2</accession>
<proteinExistence type="predicted"/>
<organism evidence="2 3">
    <name type="scientific">Neoarthrinium moseri</name>
    <dbReference type="NCBI Taxonomy" id="1658444"/>
    <lineage>
        <taxon>Eukaryota</taxon>
        <taxon>Fungi</taxon>
        <taxon>Dikarya</taxon>
        <taxon>Ascomycota</taxon>
        <taxon>Pezizomycotina</taxon>
        <taxon>Sordariomycetes</taxon>
        <taxon>Xylariomycetidae</taxon>
        <taxon>Amphisphaeriales</taxon>
        <taxon>Apiosporaceae</taxon>
        <taxon>Neoarthrinium</taxon>
    </lineage>
</organism>
<keyword evidence="1" id="KW-0812">Transmembrane</keyword>
<comment type="caution">
    <text evidence="2">The sequence shown here is derived from an EMBL/GenBank/DDBJ whole genome shotgun (WGS) entry which is preliminary data.</text>
</comment>